<dbReference type="EC" id="4.2.1.96" evidence="4"/>
<comment type="similarity">
    <text evidence="2 4">Belongs to the pterin-4-alpha-carbinolamine dehydratase family.</text>
</comment>
<dbReference type="CDD" id="cd00914">
    <property type="entry name" value="PCD_DCoH_subfamily_b"/>
    <property type="match status" value="1"/>
</dbReference>
<accession>A0ABU6K5W7</accession>
<dbReference type="Gene3D" id="3.30.1360.20">
    <property type="entry name" value="Transcriptional coactivator/pterin dehydratase"/>
    <property type="match status" value="1"/>
</dbReference>
<name>A0ABU6K5W7_9RHOO</name>
<organism evidence="5 6">
    <name type="scientific">Uliginosibacterium silvisoli</name>
    <dbReference type="NCBI Taxonomy" id="3114758"/>
    <lineage>
        <taxon>Bacteria</taxon>
        <taxon>Pseudomonadati</taxon>
        <taxon>Pseudomonadota</taxon>
        <taxon>Betaproteobacteria</taxon>
        <taxon>Rhodocyclales</taxon>
        <taxon>Zoogloeaceae</taxon>
        <taxon>Uliginosibacterium</taxon>
    </lineage>
</organism>
<dbReference type="NCBIfam" id="NF002018">
    <property type="entry name" value="PRK00823.1-3"/>
    <property type="match status" value="1"/>
</dbReference>
<keyword evidence="6" id="KW-1185">Reference proteome</keyword>
<evidence type="ECO:0000313" key="6">
    <source>
        <dbReference type="Proteomes" id="UP001331561"/>
    </source>
</evidence>
<dbReference type="EMBL" id="JAYXHS010000003">
    <property type="protein sequence ID" value="MEC5387042.1"/>
    <property type="molecule type" value="Genomic_DNA"/>
</dbReference>
<dbReference type="GO" id="GO:0008124">
    <property type="term" value="F:4-alpha-hydroxytetrahydrobiopterin dehydratase activity"/>
    <property type="evidence" value="ECO:0007669"/>
    <property type="project" value="UniProtKB-EC"/>
</dbReference>
<protein>
    <recommendedName>
        <fullName evidence="4">Putative pterin-4-alpha-carbinolamine dehydratase</fullName>
        <shortName evidence="4">PHS</shortName>
        <ecNumber evidence="4">4.2.1.96</ecNumber>
    </recommendedName>
    <alternativeName>
        <fullName evidence="4">4-alpha-hydroxy-tetrahydropterin dehydratase</fullName>
    </alternativeName>
    <alternativeName>
        <fullName evidence="4">Pterin carbinolamine dehydratase</fullName>
        <shortName evidence="4">PCD</shortName>
    </alternativeName>
</protein>
<evidence type="ECO:0000256" key="2">
    <source>
        <dbReference type="ARBA" id="ARBA00006472"/>
    </source>
</evidence>
<dbReference type="PANTHER" id="PTHR12599">
    <property type="entry name" value="PTERIN-4-ALPHA-CARBINOLAMINE DEHYDRATASE"/>
    <property type="match status" value="1"/>
</dbReference>
<dbReference type="PANTHER" id="PTHR12599:SF0">
    <property type="entry name" value="PTERIN-4-ALPHA-CARBINOLAMINE DEHYDRATASE"/>
    <property type="match status" value="1"/>
</dbReference>
<evidence type="ECO:0000256" key="3">
    <source>
        <dbReference type="ARBA" id="ARBA00023239"/>
    </source>
</evidence>
<comment type="catalytic activity">
    <reaction evidence="1 4">
        <text>(4aS,6R)-4a-hydroxy-L-erythro-5,6,7,8-tetrahydrobiopterin = (6R)-L-erythro-6,7-dihydrobiopterin + H2O</text>
        <dbReference type="Rhea" id="RHEA:11920"/>
        <dbReference type="ChEBI" id="CHEBI:15377"/>
        <dbReference type="ChEBI" id="CHEBI:15642"/>
        <dbReference type="ChEBI" id="CHEBI:43120"/>
        <dbReference type="EC" id="4.2.1.96"/>
    </reaction>
</comment>
<reference evidence="5 6" key="1">
    <citation type="submission" date="2024-01" db="EMBL/GenBank/DDBJ databases">
        <title>Uliginosibacterium soil sp. nov.</title>
        <authorList>
            <person name="Lv Y."/>
        </authorList>
    </citation>
    <scope>NUCLEOTIDE SEQUENCE [LARGE SCALE GENOMIC DNA]</scope>
    <source>
        <strain evidence="5 6">H3</strain>
    </source>
</reference>
<dbReference type="NCBIfam" id="NF002017">
    <property type="entry name" value="PRK00823.1-2"/>
    <property type="match status" value="1"/>
</dbReference>
<dbReference type="InterPro" id="IPR001533">
    <property type="entry name" value="Pterin_deHydtase"/>
</dbReference>
<comment type="caution">
    <text evidence="5">The sequence shown here is derived from an EMBL/GenBank/DDBJ whole genome shotgun (WGS) entry which is preliminary data.</text>
</comment>
<keyword evidence="3 4" id="KW-0456">Lyase</keyword>
<gene>
    <name evidence="5" type="ORF">VVD49_15015</name>
</gene>
<dbReference type="SUPFAM" id="SSF55248">
    <property type="entry name" value="PCD-like"/>
    <property type="match status" value="1"/>
</dbReference>
<dbReference type="RefSeq" id="WP_327600023.1">
    <property type="nucleotide sequence ID" value="NZ_JAYXHS010000003.1"/>
</dbReference>
<dbReference type="Proteomes" id="UP001331561">
    <property type="component" value="Unassembled WGS sequence"/>
</dbReference>
<evidence type="ECO:0000256" key="1">
    <source>
        <dbReference type="ARBA" id="ARBA00001554"/>
    </source>
</evidence>
<sequence>MRPERLDIAQINLALKDLPLWRLDTQADRNVLTRDFRFADFNAAFGFMTRVAMMAERLDHHPEWSNVYNRVSITLSTHDVGGVTELDLRLARFCDTSNPADRQGT</sequence>
<dbReference type="InterPro" id="IPR036428">
    <property type="entry name" value="PCD_sf"/>
</dbReference>
<evidence type="ECO:0000256" key="4">
    <source>
        <dbReference type="HAMAP-Rule" id="MF_00434"/>
    </source>
</evidence>
<evidence type="ECO:0000313" key="5">
    <source>
        <dbReference type="EMBL" id="MEC5387042.1"/>
    </source>
</evidence>
<dbReference type="Pfam" id="PF01329">
    <property type="entry name" value="Pterin_4a"/>
    <property type="match status" value="1"/>
</dbReference>
<proteinExistence type="inferred from homology"/>
<dbReference type="HAMAP" id="MF_00434">
    <property type="entry name" value="Pterin_4_alpha"/>
    <property type="match status" value="1"/>
</dbReference>